<protein>
    <recommendedName>
        <fullName evidence="4">Lipoprotein</fullName>
    </recommendedName>
</protein>
<dbReference type="KEGG" id="palo:E6C60_1144"/>
<dbReference type="EMBL" id="CP040396">
    <property type="protein sequence ID" value="QCT01862.1"/>
    <property type="molecule type" value="Genomic_DNA"/>
</dbReference>
<sequence>MAADVLQNREDWVIGLVAKNYGVDRQEEIILKKWTTGLLSVILAFGLAACSSDNEAEEAGTATPPANTEQPAENGETVTEPAEAPAEEMTETPTVDELIQKSAEAGENLKSFSMTSDIEQNISLGEEQQNINIQMMVDTTMDPMQMYQEMTMDMGEQGSQELKQYILEDSVYSGVEGEWYKMPDAEAKQIIDSMAMTSQSPEQQLEQFKTIAEDTEISEDGDHYVLTADVSGDSLKELAQTYMNQTGGSDAQTQAMLEQMDIKSMKIVFGIHKETYLPMESTVDMVMEMAEGDQKITLEMNMTSDYSKHNEIEKIEVPQEVLDSAKTMDNAA</sequence>
<keyword evidence="3" id="KW-1185">Reference proteome</keyword>
<organism evidence="2 3">
    <name type="scientific">Paenibacillus algicola</name>
    <dbReference type="NCBI Taxonomy" id="2565926"/>
    <lineage>
        <taxon>Bacteria</taxon>
        <taxon>Bacillati</taxon>
        <taxon>Bacillota</taxon>
        <taxon>Bacilli</taxon>
        <taxon>Bacillales</taxon>
        <taxon>Paenibacillaceae</taxon>
        <taxon>Paenibacillus</taxon>
    </lineage>
</organism>
<dbReference type="InterPro" id="IPR046720">
    <property type="entry name" value="DUF6612"/>
</dbReference>
<feature type="region of interest" description="Disordered" evidence="1">
    <location>
        <begin position="55"/>
        <end position="93"/>
    </location>
</feature>
<dbReference type="Pfam" id="PF20316">
    <property type="entry name" value="DUF6612"/>
    <property type="match status" value="1"/>
</dbReference>
<feature type="compositionally biased region" description="Low complexity" evidence="1">
    <location>
        <begin position="59"/>
        <end position="69"/>
    </location>
</feature>
<proteinExistence type="predicted"/>
<dbReference type="Proteomes" id="UP000300879">
    <property type="component" value="Chromosome"/>
</dbReference>
<evidence type="ECO:0008006" key="4">
    <source>
        <dbReference type="Google" id="ProtNLM"/>
    </source>
</evidence>
<dbReference type="AlphaFoldDB" id="A0A4P8XH76"/>
<evidence type="ECO:0000313" key="2">
    <source>
        <dbReference type="EMBL" id="QCT01862.1"/>
    </source>
</evidence>
<dbReference type="Gene3D" id="2.50.20.20">
    <property type="match status" value="1"/>
</dbReference>
<reference evidence="2 3" key="1">
    <citation type="submission" date="2019-05" db="EMBL/GenBank/DDBJ databases">
        <authorList>
            <person name="Chen C."/>
        </authorList>
    </citation>
    <scope>NUCLEOTIDE SEQUENCE [LARGE SCALE GENOMIC DNA]</scope>
    <source>
        <strain evidence="2 3">HB172198</strain>
    </source>
</reference>
<evidence type="ECO:0000313" key="3">
    <source>
        <dbReference type="Proteomes" id="UP000300879"/>
    </source>
</evidence>
<name>A0A4P8XH76_9BACL</name>
<gene>
    <name evidence="2" type="ORF">E6C60_1144</name>
</gene>
<evidence type="ECO:0000256" key="1">
    <source>
        <dbReference type="SAM" id="MobiDB-lite"/>
    </source>
</evidence>
<accession>A0A4P8XH76</accession>